<gene>
    <name evidence="3" type="ORF">C6Y40_05720</name>
</gene>
<feature type="signal peptide" evidence="1">
    <location>
        <begin position="1"/>
        <end position="18"/>
    </location>
</feature>
<protein>
    <submittedName>
        <fullName evidence="3">Transglutaminase domain-containing protein</fullName>
    </submittedName>
</protein>
<evidence type="ECO:0000256" key="1">
    <source>
        <dbReference type="SAM" id="SignalP"/>
    </source>
</evidence>
<evidence type="ECO:0000259" key="2">
    <source>
        <dbReference type="SMART" id="SM00460"/>
    </source>
</evidence>
<sequence length="259" mass="28147">MNKLLTTLALTFSLNVSAQTVPSLAEIPLIMSTSQSGALTNTIYLEVETRHAASLVKHLSHYSGVTTEQLSKNTVAVGLTHQPRFTGAVQSKYAQPSFVIDTEEPATRAFIEGFTKTRTDTDELEAITAYVSEYINEPTYIHGFNLASTVATQRSGDCTEFATLTTALARGLGMPARLTIGTVITAYAESADAFGHAWTEVWYKGKWQIIDAALYGAEGQQFYYLPTGILDNEGPGFAMSLVMASSLFPNRVVNVQNLQ</sequence>
<dbReference type="SMART" id="SM00460">
    <property type="entry name" value="TGc"/>
    <property type="match status" value="1"/>
</dbReference>
<dbReference type="Proteomes" id="UP000238949">
    <property type="component" value="Unassembled WGS sequence"/>
</dbReference>
<reference evidence="4" key="1">
    <citation type="journal article" date="2020" name="Int. J. Syst. Evol. Microbiol.">
        <title>Alteromonas alba sp. nov., a marine bacterium isolated from the seawater of the West Pacific Ocean.</title>
        <authorList>
            <person name="Sun C."/>
            <person name="Wu Y.-H."/>
            <person name="Xamxidin M."/>
            <person name="Cheng H."/>
            <person name="Xu X.-W."/>
        </authorList>
    </citation>
    <scope>NUCLEOTIDE SEQUENCE [LARGE SCALE GENOMIC DNA]</scope>
    <source>
        <strain evidence="4">190</strain>
    </source>
</reference>
<dbReference type="InterPro" id="IPR002931">
    <property type="entry name" value="Transglutaminase-like"/>
</dbReference>
<feature type="chain" id="PRO_5015691212" evidence="1">
    <location>
        <begin position="19"/>
        <end position="259"/>
    </location>
</feature>
<dbReference type="OrthoDB" id="9804872at2"/>
<dbReference type="PANTHER" id="PTHR33490">
    <property type="entry name" value="BLR5614 PROTEIN-RELATED"/>
    <property type="match status" value="1"/>
</dbReference>
<proteinExistence type="predicted"/>
<evidence type="ECO:0000313" key="4">
    <source>
        <dbReference type="Proteomes" id="UP000238949"/>
    </source>
</evidence>
<dbReference type="Gene3D" id="3.10.620.30">
    <property type="match status" value="1"/>
</dbReference>
<organism evidence="3 4">
    <name type="scientific">Alteromonas alba</name>
    <dbReference type="NCBI Taxonomy" id="2079529"/>
    <lineage>
        <taxon>Bacteria</taxon>
        <taxon>Pseudomonadati</taxon>
        <taxon>Pseudomonadota</taxon>
        <taxon>Gammaproteobacteria</taxon>
        <taxon>Alteromonadales</taxon>
        <taxon>Alteromonadaceae</taxon>
        <taxon>Alteromonas/Salinimonas group</taxon>
        <taxon>Alteromonas</taxon>
    </lineage>
</organism>
<keyword evidence="1" id="KW-0732">Signal</keyword>
<dbReference type="RefSeq" id="WP_105933756.1">
    <property type="nucleotide sequence ID" value="NZ_PVNP01000047.1"/>
</dbReference>
<dbReference type="EMBL" id="PVNP01000047">
    <property type="protein sequence ID" value="PRO74605.1"/>
    <property type="molecule type" value="Genomic_DNA"/>
</dbReference>
<dbReference type="SUPFAM" id="SSF54001">
    <property type="entry name" value="Cysteine proteinases"/>
    <property type="match status" value="1"/>
</dbReference>
<dbReference type="InterPro" id="IPR038765">
    <property type="entry name" value="Papain-like_cys_pep_sf"/>
</dbReference>
<feature type="domain" description="Transglutaminase-like" evidence="2">
    <location>
        <begin position="150"/>
        <end position="214"/>
    </location>
</feature>
<evidence type="ECO:0000313" key="3">
    <source>
        <dbReference type="EMBL" id="PRO74605.1"/>
    </source>
</evidence>
<name>A0A2S9VE79_9ALTE</name>
<comment type="caution">
    <text evidence="3">The sequence shown here is derived from an EMBL/GenBank/DDBJ whole genome shotgun (WGS) entry which is preliminary data.</text>
</comment>
<dbReference type="Pfam" id="PF01841">
    <property type="entry name" value="Transglut_core"/>
    <property type="match status" value="1"/>
</dbReference>
<accession>A0A2S9VE79</accession>
<keyword evidence="4" id="KW-1185">Reference proteome</keyword>
<dbReference type="AlphaFoldDB" id="A0A2S9VE79"/>